<dbReference type="EMBL" id="BFAA01003887">
    <property type="protein sequence ID" value="GCB62277.1"/>
    <property type="molecule type" value="Genomic_DNA"/>
</dbReference>
<feature type="region of interest" description="Disordered" evidence="1">
    <location>
        <begin position="79"/>
        <end position="101"/>
    </location>
</feature>
<gene>
    <name evidence="2" type="ORF">scyTo_0009493</name>
</gene>
<sequence length="148" mass="16381">MRRHHHNHQAQGQLGGTEQKLRGNIELLRGISEELWGNLSAARCIDKACGRQKKCYRVANSKWGLKRICNSSLNPLGPLTRGGAVHRKSGSGASMPEQQQEELQLFCVDRPHRNVKGNGSSESENGLCHLLELQESYELPLDAGQCQG</sequence>
<evidence type="ECO:0000313" key="3">
    <source>
        <dbReference type="Proteomes" id="UP000288216"/>
    </source>
</evidence>
<dbReference type="AlphaFoldDB" id="A0A401NN76"/>
<keyword evidence="3" id="KW-1185">Reference proteome</keyword>
<reference evidence="2 3" key="1">
    <citation type="journal article" date="2018" name="Nat. Ecol. Evol.">
        <title>Shark genomes provide insights into elasmobranch evolution and the origin of vertebrates.</title>
        <authorList>
            <person name="Hara Y"/>
            <person name="Yamaguchi K"/>
            <person name="Onimaru K"/>
            <person name="Kadota M"/>
            <person name="Koyanagi M"/>
            <person name="Keeley SD"/>
            <person name="Tatsumi K"/>
            <person name="Tanaka K"/>
            <person name="Motone F"/>
            <person name="Kageyama Y"/>
            <person name="Nozu R"/>
            <person name="Adachi N"/>
            <person name="Nishimura O"/>
            <person name="Nakagawa R"/>
            <person name="Tanegashima C"/>
            <person name="Kiyatake I"/>
            <person name="Matsumoto R"/>
            <person name="Murakumo K"/>
            <person name="Nishida K"/>
            <person name="Terakita A"/>
            <person name="Kuratani S"/>
            <person name="Sato K"/>
            <person name="Hyodo S Kuraku.S."/>
        </authorList>
    </citation>
    <scope>NUCLEOTIDE SEQUENCE [LARGE SCALE GENOMIC DNA]</scope>
</reference>
<proteinExistence type="predicted"/>
<organism evidence="2 3">
    <name type="scientific">Scyliorhinus torazame</name>
    <name type="common">Cloudy catshark</name>
    <name type="synonym">Catulus torazame</name>
    <dbReference type="NCBI Taxonomy" id="75743"/>
    <lineage>
        <taxon>Eukaryota</taxon>
        <taxon>Metazoa</taxon>
        <taxon>Chordata</taxon>
        <taxon>Craniata</taxon>
        <taxon>Vertebrata</taxon>
        <taxon>Chondrichthyes</taxon>
        <taxon>Elasmobranchii</taxon>
        <taxon>Galeomorphii</taxon>
        <taxon>Galeoidea</taxon>
        <taxon>Carcharhiniformes</taxon>
        <taxon>Scyliorhinidae</taxon>
        <taxon>Scyliorhinus</taxon>
    </lineage>
</organism>
<evidence type="ECO:0000313" key="2">
    <source>
        <dbReference type="EMBL" id="GCB62277.1"/>
    </source>
</evidence>
<comment type="caution">
    <text evidence="2">The sequence shown here is derived from an EMBL/GenBank/DDBJ whole genome shotgun (WGS) entry which is preliminary data.</text>
</comment>
<dbReference type="Proteomes" id="UP000288216">
    <property type="component" value="Unassembled WGS sequence"/>
</dbReference>
<evidence type="ECO:0000256" key="1">
    <source>
        <dbReference type="SAM" id="MobiDB-lite"/>
    </source>
</evidence>
<protein>
    <submittedName>
        <fullName evidence="2">Uncharacterized protein</fullName>
    </submittedName>
</protein>
<accession>A0A401NN76</accession>
<name>A0A401NN76_SCYTO</name>